<dbReference type="InterPro" id="IPR014756">
    <property type="entry name" value="Ig_E-set"/>
</dbReference>
<reference evidence="2 3" key="1">
    <citation type="submission" date="2016-03" db="EMBL/GenBank/DDBJ databases">
        <authorList>
            <person name="Devillers H."/>
        </authorList>
    </citation>
    <scope>NUCLEOTIDE SEQUENCE [LARGE SCALE GENOMIC DNA]</scope>
    <source>
        <strain evidence="2">CBS 11717</strain>
    </source>
</reference>
<dbReference type="InterPro" id="IPR013783">
    <property type="entry name" value="Ig-like_fold"/>
</dbReference>
<name>A0A1G4JE03_9SACH</name>
<keyword evidence="3" id="KW-1185">Reference proteome</keyword>
<gene>
    <name evidence="2" type="ORF">LAMI_0D10066G</name>
</gene>
<sequence length="203" mass="22997">MVTVVFKHQSSNASSLSIAGNFTGWNIVPMIKNDAKKQWEYEIAKESLEKFSATDQKPKLFFKFVENGSNWFTDENFAKETDANGNVNNVLVISSEDEDDNRCEQDRDVESEFSENEVTPPPTKSRTEQDSPVMVSDSDVESYRDATTRQGETEDESDDSVKGSRDLTTGTQPSNYTHFLHRVIVFFKNLFYGWFGMGSARAP</sequence>
<dbReference type="AlphaFoldDB" id="A0A1G4JE03"/>
<dbReference type="EMBL" id="LT598463">
    <property type="protein sequence ID" value="SCU88432.1"/>
    <property type="molecule type" value="Genomic_DNA"/>
</dbReference>
<organism evidence="2 3">
    <name type="scientific">Lachancea mirantina</name>
    <dbReference type="NCBI Taxonomy" id="1230905"/>
    <lineage>
        <taxon>Eukaryota</taxon>
        <taxon>Fungi</taxon>
        <taxon>Dikarya</taxon>
        <taxon>Ascomycota</taxon>
        <taxon>Saccharomycotina</taxon>
        <taxon>Saccharomycetes</taxon>
        <taxon>Saccharomycetales</taxon>
        <taxon>Saccharomycetaceae</taxon>
        <taxon>Lachancea</taxon>
    </lineage>
</organism>
<accession>A0A1G4JE03</accession>
<dbReference type="Gene3D" id="2.60.40.10">
    <property type="entry name" value="Immunoglobulins"/>
    <property type="match status" value="1"/>
</dbReference>
<dbReference type="SUPFAM" id="SSF81296">
    <property type="entry name" value="E set domains"/>
    <property type="match status" value="1"/>
</dbReference>
<dbReference type="CDD" id="cd02859">
    <property type="entry name" value="E_set_AMPKbeta_like_N"/>
    <property type="match status" value="1"/>
</dbReference>
<feature type="region of interest" description="Disordered" evidence="1">
    <location>
        <begin position="93"/>
        <end position="174"/>
    </location>
</feature>
<protein>
    <submittedName>
        <fullName evidence="2">LAMI_0D10066g1_1</fullName>
    </submittedName>
</protein>
<evidence type="ECO:0000313" key="3">
    <source>
        <dbReference type="Proteomes" id="UP000191024"/>
    </source>
</evidence>
<dbReference type="OrthoDB" id="5873279at2759"/>
<dbReference type="STRING" id="1230905.A0A1G4JE03"/>
<evidence type="ECO:0000313" key="2">
    <source>
        <dbReference type="EMBL" id="SCU88432.1"/>
    </source>
</evidence>
<dbReference type="Proteomes" id="UP000191024">
    <property type="component" value="Chromosome D"/>
</dbReference>
<evidence type="ECO:0000256" key="1">
    <source>
        <dbReference type="SAM" id="MobiDB-lite"/>
    </source>
</evidence>
<proteinExistence type="predicted"/>